<dbReference type="GO" id="GO:0016020">
    <property type="term" value="C:membrane"/>
    <property type="evidence" value="ECO:0007669"/>
    <property type="project" value="InterPro"/>
</dbReference>
<dbReference type="InterPro" id="IPR050482">
    <property type="entry name" value="Sensor_HK_TwoCompSys"/>
</dbReference>
<evidence type="ECO:0000313" key="12">
    <source>
        <dbReference type="Proteomes" id="UP000680865"/>
    </source>
</evidence>
<dbReference type="Proteomes" id="UP000680865">
    <property type="component" value="Unassembled WGS sequence"/>
</dbReference>
<feature type="transmembrane region" description="Helical" evidence="9">
    <location>
        <begin position="23"/>
        <end position="42"/>
    </location>
</feature>
<evidence type="ECO:0000256" key="7">
    <source>
        <dbReference type="ARBA" id="ARBA00022840"/>
    </source>
</evidence>
<evidence type="ECO:0000256" key="2">
    <source>
        <dbReference type="ARBA" id="ARBA00012438"/>
    </source>
</evidence>
<dbReference type="EC" id="2.7.13.3" evidence="2"/>
<keyword evidence="5" id="KW-0547">Nucleotide-binding</keyword>
<protein>
    <recommendedName>
        <fullName evidence="2">histidine kinase</fullName>
        <ecNumber evidence="2">2.7.13.3</ecNumber>
    </recommendedName>
</protein>
<keyword evidence="4" id="KW-0808">Transferase</keyword>
<evidence type="ECO:0000256" key="1">
    <source>
        <dbReference type="ARBA" id="ARBA00000085"/>
    </source>
</evidence>
<dbReference type="GO" id="GO:0005524">
    <property type="term" value="F:ATP binding"/>
    <property type="evidence" value="ECO:0007669"/>
    <property type="project" value="UniProtKB-KW"/>
</dbReference>
<dbReference type="GO" id="GO:0046983">
    <property type="term" value="F:protein dimerization activity"/>
    <property type="evidence" value="ECO:0007669"/>
    <property type="project" value="InterPro"/>
</dbReference>
<evidence type="ECO:0000259" key="10">
    <source>
        <dbReference type="Pfam" id="PF07730"/>
    </source>
</evidence>
<dbReference type="PANTHER" id="PTHR24421">
    <property type="entry name" value="NITRATE/NITRITE SENSOR PROTEIN NARX-RELATED"/>
    <property type="match status" value="1"/>
</dbReference>
<feature type="transmembrane region" description="Helical" evidence="9">
    <location>
        <begin position="72"/>
        <end position="96"/>
    </location>
</feature>
<gene>
    <name evidence="11" type="ORF">Aco04nite_39020</name>
</gene>
<dbReference type="Gene3D" id="3.30.565.10">
    <property type="entry name" value="Histidine kinase-like ATPase, C-terminal domain"/>
    <property type="match status" value="1"/>
</dbReference>
<dbReference type="EMBL" id="BOQP01000019">
    <property type="protein sequence ID" value="GIM74184.1"/>
    <property type="molecule type" value="Genomic_DNA"/>
</dbReference>
<feature type="domain" description="Signal transduction histidine kinase subgroup 3 dimerisation and phosphoacceptor" evidence="10">
    <location>
        <begin position="190"/>
        <end position="249"/>
    </location>
</feature>
<dbReference type="SUPFAM" id="SSF55874">
    <property type="entry name" value="ATPase domain of HSP90 chaperone/DNA topoisomerase II/histidine kinase"/>
    <property type="match status" value="1"/>
</dbReference>
<feature type="transmembrane region" description="Helical" evidence="9">
    <location>
        <begin position="137"/>
        <end position="157"/>
    </location>
</feature>
<evidence type="ECO:0000313" key="11">
    <source>
        <dbReference type="EMBL" id="GIM74184.1"/>
    </source>
</evidence>
<feature type="transmembrane region" description="Helical" evidence="9">
    <location>
        <begin position="49"/>
        <end position="66"/>
    </location>
</feature>
<keyword evidence="6 11" id="KW-0418">Kinase</keyword>
<dbReference type="InterPro" id="IPR011712">
    <property type="entry name" value="Sig_transdc_His_kin_sub3_dim/P"/>
</dbReference>
<comment type="catalytic activity">
    <reaction evidence="1">
        <text>ATP + protein L-histidine = ADP + protein N-phospho-L-histidine.</text>
        <dbReference type="EC" id="2.7.13.3"/>
    </reaction>
</comment>
<proteinExistence type="predicted"/>
<keyword evidence="9" id="KW-0812">Transmembrane</keyword>
<keyword evidence="7" id="KW-0067">ATP-binding</keyword>
<reference evidence="11" key="1">
    <citation type="submission" date="2021-03" db="EMBL/GenBank/DDBJ databases">
        <title>Whole genome shotgun sequence of Actinoplanes consettensis NBRC 14913.</title>
        <authorList>
            <person name="Komaki H."/>
            <person name="Tamura T."/>
        </authorList>
    </citation>
    <scope>NUCLEOTIDE SEQUENCE</scope>
    <source>
        <strain evidence="11">NBRC 14913</strain>
    </source>
</reference>
<keyword evidence="9" id="KW-1133">Transmembrane helix</keyword>
<evidence type="ECO:0000256" key="4">
    <source>
        <dbReference type="ARBA" id="ARBA00022679"/>
    </source>
</evidence>
<dbReference type="GO" id="GO:0000155">
    <property type="term" value="F:phosphorelay sensor kinase activity"/>
    <property type="evidence" value="ECO:0007669"/>
    <property type="project" value="InterPro"/>
</dbReference>
<keyword evidence="8" id="KW-0902">Two-component regulatory system</keyword>
<accession>A0A919VPS9</accession>
<dbReference type="InterPro" id="IPR036890">
    <property type="entry name" value="HATPase_C_sf"/>
</dbReference>
<dbReference type="Pfam" id="PF07730">
    <property type="entry name" value="HisKA_3"/>
    <property type="match status" value="1"/>
</dbReference>
<dbReference type="Gene3D" id="1.20.5.1930">
    <property type="match status" value="1"/>
</dbReference>
<evidence type="ECO:0000256" key="6">
    <source>
        <dbReference type="ARBA" id="ARBA00022777"/>
    </source>
</evidence>
<evidence type="ECO:0000256" key="9">
    <source>
        <dbReference type="SAM" id="Phobius"/>
    </source>
</evidence>
<dbReference type="PANTHER" id="PTHR24421:SF10">
    <property type="entry name" value="NITRATE_NITRITE SENSOR PROTEIN NARQ"/>
    <property type="match status" value="1"/>
</dbReference>
<organism evidence="11 12">
    <name type="scientific">Winogradskya consettensis</name>
    <dbReference type="NCBI Taxonomy" id="113560"/>
    <lineage>
        <taxon>Bacteria</taxon>
        <taxon>Bacillati</taxon>
        <taxon>Actinomycetota</taxon>
        <taxon>Actinomycetes</taxon>
        <taxon>Micromonosporales</taxon>
        <taxon>Micromonosporaceae</taxon>
        <taxon>Winogradskya</taxon>
    </lineage>
</organism>
<keyword evidence="12" id="KW-1185">Reference proteome</keyword>
<dbReference type="AlphaFoldDB" id="A0A919VPS9"/>
<evidence type="ECO:0000256" key="3">
    <source>
        <dbReference type="ARBA" id="ARBA00022553"/>
    </source>
</evidence>
<comment type="caution">
    <text evidence="11">The sequence shown here is derived from an EMBL/GenBank/DDBJ whole genome shotgun (WGS) entry which is preliminary data.</text>
</comment>
<feature type="transmembrane region" description="Helical" evidence="9">
    <location>
        <begin position="412"/>
        <end position="436"/>
    </location>
</feature>
<dbReference type="RefSeq" id="WP_212998651.1">
    <property type="nucleotide sequence ID" value="NZ_BAAATW010000010.1"/>
</dbReference>
<evidence type="ECO:0000256" key="8">
    <source>
        <dbReference type="ARBA" id="ARBA00023012"/>
    </source>
</evidence>
<keyword evidence="3" id="KW-0597">Phosphoprotein</keyword>
<name>A0A919VPS9_9ACTN</name>
<evidence type="ECO:0000256" key="5">
    <source>
        <dbReference type="ARBA" id="ARBA00022741"/>
    </source>
</evidence>
<sequence>MRGTPAAPASWWGAARAAGPGRLAYEIALAVTLAGVTAGLALIRDQAPLAIAGLAVLDVVLVVLRHRLPGTVLVITAVVGTVLGRLDTVLLFGLGFSAGYRIREAGRLGATLVAVLACQIGGEWLKAGTTSVPQVLFTAGVFIVAVVFPATLARLSAQRRRILTLMHERTVHLSEQQQIVAERARVREANRIAREMHDSLGHRLTLISLYTGALRSAPERPEETLRLLHATSTSAMDELRDILAVLRDDSSDEEPRRRATLADVDELIADAGAAGVDIEFVRSGKAVTLPAMIDQAAYRTVQEGITNAVRHARGSTIRPAVRYEDDALVVEVVNGPGRPYDGVTSGQGLYGLAERVRIAGGVLYHGEEPDGGFRIAATLPLSGTAPRTLGVKPAAPDEFGDDLRRVDQRRRVWTVAVALSVLLVIGLCAGGLWLGVRQQTVSRATFDQLRVGDSAVVVRRKLPDRTAEFDPGTTAPPTPPGADCVAYHAAPVLQGPRADGYRFCFRAEALISKEALADAG</sequence>
<keyword evidence="9" id="KW-0472">Membrane</keyword>
<dbReference type="CDD" id="cd16917">
    <property type="entry name" value="HATPase_UhpB-NarQ-NarX-like"/>
    <property type="match status" value="1"/>
</dbReference>